<keyword evidence="1 4" id="KW-0808">Transferase</keyword>
<organism evidence="4 5">
    <name type="scientific">Oleomonas cavernae</name>
    <dbReference type="NCBI Taxonomy" id="2320859"/>
    <lineage>
        <taxon>Bacteria</taxon>
        <taxon>Pseudomonadati</taxon>
        <taxon>Pseudomonadota</taxon>
        <taxon>Alphaproteobacteria</taxon>
        <taxon>Acetobacterales</taxon>
        <taxon>Acetobacteraceae</taxon>
        <taxon>Oleomonas</taxon>
    </lineage>
</organism>
<evidence type="ECO:0000313" key="4">
    <source>
        <dbReference type="EMBL" id="RJF88045.1"/>
    </source>
</evidence>
<keyword evidence="2" id="KW-0012">Acyltransferase</keyword>
<keyword evidence="5" id="KW-1185">Reference proteome</keyword>
<dbReference type="InterPro" id="IPR000182">
    <property type="entry name" value="GNAT_dom"/>
</dbReference>
<reference evidence="4 5" key="1">
    <citation type="submission" date="2018-09" db="EMBL/GenBank/DDBJ databases">
        <authorList>
            <person name="Zhu H."/>
        </authorList>
    </citation>
    <scope>NUCLEOTIDE SEQUENCE [LARGE SCALE GENOMIC DNA]</scope>
    <source>
        <strain evidence="4 5">K1W22B-8</strain>
    </source>
</reference>
<protein>
    <submittedName>
        <fullName evidence="4">GNAT family N-acetyltransferase</fullName>
    </submittedName>
</protein>
<dbReference type="RefSeq" id="WP_119778680.1">
    <property type="nucleotide sequence ID" value="NZ_QYUK01000011.1"/>
</dbReference>
<name>A0A418WDD2_9PROT</name>
<dbReference type="InterPro" id="IPR016181">
    <property type="entry name" value="Acyl_CoA_acyltransferase"/>
</dbReference>
<evidence type="ECO:0000259" key="3">
    <source>
        <dbReference type="PROSITE" id="PS51186"/>
    </source>
</evidence>
<dbReference type="CDD" id="cd04301">
    <property type="entry name" value="NAT_SF"/>
    <property type="match status" value="1"/>
</dbReference>
<dbReference type="GO" id="GO:0016747">
    <property type="term" value="F:acyltransferase activity, transferring groups other than amino-acyl groups"/>
    <property type="evidence" value="ECO:0007669"/>
    <property type="project" value="InterPro"/>
</dbReference>
<proteinExistence type="predicted"/>
<dbReference type="PROSITE" id="PS51186">
    <property type="entry name" value="GNAT"/>
    <property type="match status" value="1"/>
</dbReference>
<dbReference type="InterPro" id="IPR050832">
    <property type="entry name" value="Bact_Acetyltransf"/>
</dbReference>
<dbReference type="Proteomes" id="UP000284605">
    <property type="component" value="Unassembled WGS sequence"/>
</dbReference>
<dbReference type="Pfam" id="PF00583">
    <property type="entry name" value="Acetyltransf_1"/>
    <property type="match status" value="1"/>
</dbReference>
<accession>A0A418WDD2</accession>
<evidence type="ECO:0000313" key="5">
    <source>
        <dbReference type="Proteomes" id="UP000284605"/>
    </source>
</evidence>
<evidence type="ECO:0000256" key="1">
    <source>
        <dbReference type="ARBA" id="ARBA00022679"/>
    </source>
</evidence>
<sequence length="152" mass="16386">MATISIALEPPDQPDVLALIRALDDFHAGLYPADSNHFLDVESMKGPAVSFVVARLDGAAVGCGALLRDPRGFGEIKRMYLTPDARGQGIGRKILDRLIALAEEAGLAPLRLETGIHNLEALSLYRSLGFAERGPFGDYAPDPNSVFLERRG</sequence>
<comment type="caution">
    <text evidence="4">The sequence shown here is derived from an EMBL/GenBank/DDBJ whole genome shotgun (WGS) entry which is preliminary data.</text>
</comment>
<dbReference type="PANTHER" id="PTHR43877:SF2">
    <property type="entry name" value="AMINOALKYLPHOSPHONATE N-ACETYLTRANSFERASE-RELATED"/>
    <property type="match status" value="1"/>
</dbReference>
<dbReference type="PANTHER" id="PTHR43877">
    <property type="entry name" value="AMINOALKYLPHOSPHONATE N-ACETYLTRANSFERASE-RELATED-RELATED"/>
    <property type="match status" value="1"/>
</dbReference>
<dbReference type="OrthoDB" id="2436196at2"/>
<dbReference type="AlphaFoldDB" id="A0A418WDD2"/>
<dbReference type="EMBL" id="QYUK01000011">
    <property type="protein sequence ID" value="RJF88045.1"/>
    <property type="molecule type" value="Genomic_DNA"/>
</dbReference>
<dbReference type="Gene3D" id="3.40.630.30">
    <property type="match status" value="1"/>
</dbReference>
<dbReference type="SUPFAM" id="SSF55729">
    <property type="entry name" value="Acyl-CoA N-acyltransferases (Nat)"/>
    <property type="match status" value="1"/>
</dbReference>
<feature type="domain" description="N-acetyltransferase" evidence="3">
    <location>
        <begin position="6"/>
        <end position="152"/>
    </location>
</feature>
<evidence type="ECO:0000256" key="2">
    <source>
        <dbReference type="ARBA" id="ARBA00023315"/>
    </source>
</evidence>
<gene>
    <name evidence="4" type="ORF">D3874_14315</name>
</gene>